<evidence type="ECO:0000313" key="13">
    <source>
        <dbReference type="Proteomes" id="UP001549145"/>
    </source>
</evidence>
<gene>
    <name evidence="12" type="ORF">ABID43_000915</name>
</gene>
<evidence type="ECO:0000256" key="7">
    <source>
        <dbReference type="ARBA" id="ARBA00023114"/>
    </source>
</evidence>
<keyword evidence="7 10" id="KW-0626">Porin</keyword>
<comment type="similarity">
    <text evidence="1 10">Belongs to the alphaproteobacteria porin family.</text>
</comment>
<accession>A0ABV2L0P2</accession>
<comment type="domain">
    <text evidence="10">Consists of 16-stranded beta-barrel sheets, with large surface-exposed loops, that form a transmembrane pore at the center of each barrel. The pore is partially ocluded by a peptide loop that folds into the pore lumen.</text>
</comment>
<keyword evidence="2 10" id="KW-0813">Transport</keyword>
<keyword evidence="3 10" id="KW-1134">Transmembrane beta strand</keyword>
<evidence type="ECO:0000256" key="2">
    <source>
        <dbReference type="ARBA" id="ARBA00022448"/>
    </source>
</evidence>
<evidence type="ECO:0000256" key="1">
    <source>
        <dbReference type="ARBA" id="ARBA00009521"/>
    </source>
</evidence>
<name>A0ABV2L0P2_9HYPH</name>
<keyword evidence="9 10" id="KW-0998">Cell outer membrane</keyword>
<keyword evidence="5 11" id="KW-0732">Signal</keyword>
<comment type="caution">
    <text evidence="12">The sequence shown here is derived from an EMBL/GenBank/DDBJ whole genome shotgun (WGS) entry which is preliminary data.</text>
</comment>
<dbReference type="Proteomes" id="UP001549145">
    <property type="component" value="Unassembled WGS sequence"/>
</dbReference>
<keyword evidence="4 10" id="KW-0812">Transmembrane</keyword>
<protein>
    <recommendedName>
        <fullName evidence="10">Porin</fullName>
    </recommendedName>
</protein>
<evidence type="ECO:0000256" key="10">
    <source>
        <dbReference type="RuleBase" id="RU364005"/>
    </source>
</evidence>
<keyword evidence="13" id="KW-1185">Reference proteome</keyword>
<organism evidence="12 13">
    <name type="scientific">Methylobacterium goesingense</name>
    <dbReference type="NCBI Taxonomy" id="243690"/>
    <lineage>
        <taxon>Bacteria</taxon>
        <taxon>Pseudomonadati</taxon>
        <taxon>Pseudomonadota</taxon>
        <taxon>Alphaproteobacteria</taxon>
        <taxon>Hyphomicrobiales</taxon>
        <taxon>Methylobacteriaceae</taxon>
        <taxon>Methylobacterium</taxon>
    </lineage>
</organism>
<proteinExistence type="inferred from homology"/>
<comment type="subcellular location">
    <subcellularLocation>
        <location evidence="10">Cell outer membrane</location>
        <topology evidence="10">Multi-pass membrane protein</topology>
    </subcellularLocation>
</comment>
<comment type="function">
    <text evidence="10">Forms passive diffusion pores that allow small molecular weight hydrophilic materials across the outer membrane.</text>
</comment>
<dbReference type="RefSeq" id="WP_238279397.1">
    <property type="nucleotide sequence ID" value="NZ_BPQL01000058.1"/>
</dbReference>
<evidence type="ECO:0000256" key="3">
    <source>
        <dbReference type="ARBA" id="ARBA00022452"/>
    </source>
</evidence>
<dbReference type="EMBL" id="JBEPMM010000002">
    <property type="protein sequence ID" value="MET3691390.1"/>
    <property type="molecule type" value="Genomic_DNA"/>
</dbReference>
<evidence type="ECO:0000256" key="11">
    <source>
        <dbReference type="SAM" id="SignalP"/>
    </source>
</evidence>
<feature type="chain" id="PRO_5046003770" description="Porin" evidence="11">
    <location>
        <begin position="16"/>
        <end position="531"/>
    </location>
</feature>
<reference evidence="12 13" key="1">
    <citation type="submission" date="2024-06" db="EMBL/GenBank/DDBJ databases">
        <title>Genomic Encyclopedia of Type Strains, Phase IV (KMG-IV): sequencing the most valuable type-strain genomes for metagenomic binning, comparative biology and taxonomic classification.</title>
        <authorList>
            <person name="Goeker M."/>
        </authorList>
    </citation>
    <scope>NUCLEOTIDE SEQUENCE [LARGE SCALE GENOMIC DNA]</scope>
    <source>
        <strain evidence="12 13">DSM 21331</strain>
    </source>
</reference>
<keyword evidence="8 10" id="KW-0472">Membrane</keyword>
<evidence type="ECO:0000256" key="8">
    <source>
        <dbReference type="ARBA" id="ARBA00023136"/>
    </source>
</evidence>
<keyword evidence="6 10" id="KW-0406">Ion transport</keyword>
<dbReference type="InterPro" id="IPR003684">
    <property type="entry name" value="Porin_alphabac"/>
</dbReference>
<evidence type="ECO:0000313" key="12">
    <source>
        <dbReference type="EMBL" id="MET3691390.1"/>
    </source>
</evidence>
<dbReference type="Pfam" id="PF02530">
    <property type="entry name" value="Porin_2"/>
    <property type="match status" value="1"/>
</dbReference>
<sequence length="531" mass="56258">MSSVAALAATSAASAADLPAKVAAPIEFVRVCNAYGNGFFYIPGTDTCIRLSGRARFEVGYQTSYSRGSSGTSTPGDLTGYRGLARINVDARTQTSYGTLRAFLRLEAASRTGIPTIRSGTTERIGNAFGATGQDQAGRVQQFFNTDKAFIQFAGFTAGRATSFYDFYAHDFEIIASSMSSDVTSTNLAAYTTKLGSSGFSATVSMEDPSFRRTPLFTAANAPGTTLAASPLFIGFSATGTPTGVGFVDIVQRNRMPDFVGVLRYDATWGSAQLSAAVHELNYANPIAGAFAGTNLGSAVTAANSVTGPGLATAYGWAVQGGVKVNLPFIAPGDTLYLQASYGEGAGMYTGFSAYTGSYIGNTSSIQGSAFNQYFNDAVLNPFTNRLELSTTFTAVASFLHYWTPELRSAVFGSYGELNFASGARARQGAYYGITGAGPGTPGTRFFDVSQVLRDNYRFVVGGSLIWSPVRDLDIGFEGIYTQYGVTSGRVLDLSKFPAQNAAFVNNLANTIRTKTSEDTVQVRARVQRDF</sequence>
<evidence type="ECO:0000256" key="4">
    <source>
        <dbReference type="ARBA" id="ARBA00022692"/>
    </source>
</evidence>
<evidence type="ECO:0000256" key="5">
    <source>
        <dbReference type="ARBA" id="ARBA00022729"/>
    </source>
</evidence>
<evidence type="ECO:0000256" key="9">
    <source>
        <dbReference type="ARBA" id="ARBA00023237"/>
    </source>
</evidence>
<evidence type="ECO:0000256" key="6">
    <source>
        <dbReference type="ARBA" id="ARBA00023065"/>
    </source>
</evidence>
<feature type="signal peptide" evidence="11">
    <location>
        <begin position="1"/>
        <end position="15"/>
    </location>
</feature>